<evidence type="ECO:0000256" key="10">
    <source>
        <dbReference type="RuleBase" id="RU003662"/>
    </source>
</evidence>
<evidence type="ECO:0000256" key="4">
    <source>
        <dbReference type="ARBA" id="ARBA00022605"/>
    </source>
</evidence>
<dbReference type="EMBL" id="KF900352">
    <property type="protein sequence ID" value="AIE91932.1"/>
    <property type="molecule type" value="Genomic_DNA"/>
</dbReference>
<comment type="pathway">
    <text evidence="2 9">Amino-acid biosynthesis; L-tryptophan biosynthesis; L-tryptophan from chorismate: step 5/5.</text>
</comment>
<dbReference type="InterPro" id="IPR002028">
    <property type="entry name" value="Trp_synthase_suA"/>
</dbReference>
<dbReference type="FunFam" id="3.20.20.70:FF:000037">
    <property type="entry name" value="Tryptophan synthase alpha chain"/>
    <property type="match status" value="1"/>
</dbReference>
<dbReference type="NCBIfam" id="TIGR00262">
    <property type="entry name" value="trpA"/>
    <property type="match status" value="1"/>
</dbReference>
<sequence>MKISEKFREGKEQKRSLLIGFITAGDPSIELTPKLAKALVDGGVDIIELGIPFSDPIADGPTIQSSSMRSLSNGTTTKDILNMSKKIVEELDVPVVFLTYYNTIMKMGVEEFLQDAERAGISGIVCPDLPPEEGEEYVKLAKAKSINTIFLASPATNDMRLDNIIDSTSGFLYMVSLFGVTGTRDLFTEYSSQATKRIVERVNGRVPVAVGFGISKPEHVSNFTKLGVDGVIVGSAFIKIIEDNLDNSDLMLEKLNKFAKELSQATGN</sequence>
<feature type="active site" description="Proton acceptor" evidence="9">
    <location>
        <position position="59"/>
    </location>
</feature>
<evidence type="ECO:0000313" key="11">
    <source>
        <dbReference type="EMBL" id="AIE91932.1"/>
    </source>
</evidence>
<keyword evidence="6 9" id="KW-0057">Aromatic amino acid biosynthesis</keyword>
<keyword evidence="7 9" id="KW-0456">Lyase</keyword>
<proteinExistence type="inferred from homology"/>
<dbReference type="InterPro" id="IPR013785">
    <property type="entry name" value="Aldolase_TIM"/>
</dbReference>
<comment type="catalytic activity">
    <reaction evidence="8 9">
        <text>(1S,2R)-1-C-(indol-3-yl)glycerol 3-phosphate + L-serine = D-glyceraldehyde 3-phosphate + L-tryptophan + H2O</text>
        <dbReference type="Rhea" id="RHEA:10532"/>
        <dbReference type="ChEBI" id="CHEBI:15377"/>
        <dbReference type="ChEBI" id="CHEBI:33384"/>
        <dbReference type="ChEBI" id="CHEBI:57912"/>
        <dbReference type="ChEBI" id="CHEBI:58866"/>
        <dbReference type="ChEBI" id="CHEBI:59776"/>
        <dbReference type="EC" id="4.2.1.20"/>
    </reaction>
</comment>
<protein>
    <recommendedName>
        <fullName evidence="9">Tryptophan synthase alpha chain</fullName>
        <ecNumber evidence="9">4.2.1.20</ecNumber>
    </recommendedName>
</protein>
<comment type="subunit">
    <text evidence="3 9">Tetramer of two alpha and two beta chains.</text>
</comment>
<comment type="function">
    <text evidence="1 9">The alpha subunit is responsible for the aldol cleavage of indoleglycerol phosphate to indole and glyceraldehyde 3-phosphate.</text>
</comment>
<evidence type="ECO:0000256" key="7">
    <source>
        <dbReference type="ARBA" id="ARBA00023239"/>
    </source>
</evidence>
<accession>A0A075FQE5</accession>
<evidence type="ECO:0000256" key="2">
    <source>
        <dbReference type="ARBA" id="ARBA00004733"/>
    </source>
</evidence>
<evidence type="ECO:0000256" key="9">
    <source>
        <dbReference type="HAMAP-Rule" id="MF_00131"/>
    </source>
</evidence>
<evidence type="ECO:0000256" key="8">
    <source>
        <dbReference type="ARBA" id="ARBA00049047"/>
    </source>
</evidence>
<dbReference type="Gene3D" id="3.20.20.70">
    <property type="entry name" value="Aldolase class I"/>
    <property type="match status" value="1"/>
</dbReference>
<organism evidence="11">
    <name type="scientific">uncultured marine thaumarchaeote AD1000_17_C04</name>
    <dbReference type="NCBI Taxonomy" id="1455895"/>
    <lineage>
        <taxon>Archaea</taxon>
        <taxon>Nitrososphaerota</taxon>
        <taxon>environmental samples</taxon>
    </lineage>
</organism>
<dbReference type="Pfam" id="PF00290">
    <property type="entry name" value="Trp_syntA"/>
    <property type="match status" value="1"/>
</dbReference>
<comment type="similarity">
    <text evidence="9 10">Belongs to the TrpA family.</text>
</comment>
<keyword evidence="5 9" id="KW-0822">Tryptophan biosynthesis</keyword>
<evidence type="ECO:0000256" key="3">
    <source>
        <dbReference type="ARBA" id="ARBA00011270"/>
    </source>
</evidence>
<dbReference type="AlphaFoldDB" id="A0A075FQE5"/>
<dbReference type="InterPro" id="IPR018204">
    <property type="entry name" value="Trp_synthase_alpha_AS"/>
</dbReference>
<dbReference type="SUPFAM" id="SSF51366">
    <property type="entry name" value="Ribulose-phoshate binding barrel"/>
    <property type="match status" value="1"/>
</dbReference>
<name>A0A075FQE5_9ARCH</name>
<dbReference type="PANTHER" id="PTHR43406:SF1">
    <property type="entry name" value="TRYPTOPHAN SYNTHASE ALPHA CHAIN, CHLOROPLASTIC"/>
    <property type="match status" value="1"/>
</dbReference>
<dbReference type="EC" id="4.2.1.20" evidence="9"/>
<dbReference type="CDD" id="cd04724">
    <property type="entry name" value="Tryptophan_synthase_alpha"/>
    <property type="match status" value="1"/>
</dbReference>
<evidence type="ECO:0000256" key="6">
    <source>
        <dbReference type="ARBA" id="ARBA00023141"/>
    </source>
</evidence>
<dbReference type="GO" id="GO:0004834">
    <property type="term" value="F:tryptophan synthase activity"/>
    <property type="evidence" value="ECO:0007669"/>
    <property type="project" value="UniProtKB-UniRule"/>
</dbReference>
<dbReference type="UniPathway" id="UPA00035">
    <property type="reaction ID" value="UER00044"/>
</dbReference>
<dbReference type="GO" id="GO:0005829">
    <property type="term" value="C:cytosol"/>
    <property type="evidence" value="ECO:0007669"/>
    <property type="project" value="TreeGrafter"/>
</dbReference>
<dbReference type="PANTHER" id="PTHR43406">
    <property type="entry name" value="TRYPTOPHAN SYNTHASE, ALPHA CHAIN"/>
    <property type="match status" value="1"/>
</dbReference>
<reference evidence="11" key="1">
    <citation type="journal article" date="2014" name="Genome Biol. Evol.">
        <title>Pangenome evidence for extensive interdomain horizontal transfer affecting lineage core and shell genes in uncultured planktonic thaumarchaeota and euryarchaeota.</title>
        <authorList>
            <person name="Deschamps P."/>
            <person name="Zivanovic Y."/>
            <person name="Moreira D."/>
            <person name="Rodriguez-Valera F."/>
            <person name="Lopez-Garcia P."/>
        </authorList>
    </citation>
    <scope>NUCLEOTIDE SEQUENCE</scope>
</reference>
<gene>
    <name evidence="9 11" type="primary">trpA</name>
</gene>
<dbReference type="InterPro" id="IPR011060">
    <property type="entry name" value="RibuloseP-bd_barrel"/>
</dbReference>
<dbReference type="HAMAP" id="MF_00131">
    <property type="entry name" value="Trp_synth_alpha"/>
    <property type="match status" value="1"/>
</dbReference>
<evidence type="ECO:0000256" key="5">
    <source>
        <dbReference type="ARBA" id="ARBA00022822"/>
    </source>
</evidence>
<keyword evidence="4 9" id="KW-0028">Amino-acid biosynthesis</keyword>
<feature type="active site" description="Proton acceptor" evidence="9">
    <location>
        <position position="48"/>
    </location>
</feature>
<dbReference type="PROSITE" id="PS00167">
    <property type="entry name" value="TRP_SYNTHASE_ALPHA"/>
    <property type="match status" value="1"/>
</dbReference>
<evidence type="ECO:0000256" key="1">
    <source>
        <dbReference type="ARBA" id="ARBA00003365"/>
    </source>
</evidence>